<evidence type="ECO:0008006" key="11">
    <source>
        <dbReference type="Google" id="ProtNLM"/>
    </source>
</evidence>
<evidence type="ECO:0000256" key="2">
    <source>
        <dbReference type="ARBA" id="ARBA00022741"/>
    </source>
</evidence>
<feature type="transmembrane region" description="Helical" evidence="6">
    <location>
        <begin position="314"/>
        <end position="336"/>
    </location>
</feature>
<feature type="domain" description="DEP" evidence="8">
    <location>
        <begin position="708"/>
        <end position="789"/>
    </location>
</feature>
<keyword evidence="6" id="KW-0472">Membrane</keyword>
<dbReference type="SMART" id="SM00049">
    <property type="entry name" value="DEP"/>
    <property type="match status" value="1"/>
</dbReference>
<proteinExistence type="predicted"/>
<gene>
    <name evidence="9" type="ORF">N0F65_010325</name>
</gene>
<dbReference type="Gene3D" id="1.10.510.10">
    <property type="entry name" value="Transferase(Phosphotransferase) domain 1"/>
    <property type="match status" value="1"/>
</dbReference>
<dbReference type="SMART" id="SM00220">
    <property type="entry name" value="S_TKc"/>
    <property type="match status" value="1"/>
</dbReference>
<protein>
    <recommendedName>
        <fullName evidence="11">TKL protein kinase</fullName>
    </recommendedName>
</protein>
<feature type="compositionally biased region" description="Basic residues" evidence="5">
    <location>
        <begin position="835"/>
        <end position="844"/>
    </location>
</feature>
<dbReference type="SUPFAM" id="SSF56112">
    <property type="entry name" value="Protein kinase-like (PK-like)"/>
    <property type="match status" value="1"/>
</dbReference>
<feature type="transmembrane region" description="Helical" evidence="6">
    <location>
        <begin position="284"/>
        <end position="302"/>
    </location>
</feature>
<dbReference type="CDD" id="cd04371">
    <property type="entry name" value="DEP"/>
    <property type="match status" value="1"/>
</dbReference>
<keyword evidence="1" id="KW-0418">Kinase</keyword>
<dbReference type="InterPro" id="IPR008271">
    <property type="entry name" value="Ser/Thr_kinase_AS"/>
</dbReference>
<comment type="caution">
    <text evidence="9">The sequence shown here is derived from an EMBL/GenBank/DDBJ whole genome shotgun (WGS) entry which is preliminary data.</text>
</comment>
<keyword evidence="10" id="KW-1185">Reference proteome</keyword>
<dbReference type="AlphaFoldDB" id="A0AAV2Z6J4"/>
<dbReference type="InterPro" id="IPR000591">
    <property type="entry name" value="DEP_dom"/>
</dbReference>
<reference evidence="9" key="2">
    <citation type="journal article" date="2023" name="Microbiol Resour">
        <title>Decontamination and Annotation of the Draft Genome Sequence of the Oomycete Lagenidium giganteum ARSEF 373.</title>
        <authorList>
            <person name="Morgan W.R."/>
            <person name="Tartar A."/>
        </authorList>
    </citation>
    <scope>NUCLEOTIDE SEQUENCE</scope>
    <source>
        <strain evidence="9">ARSEF 373</strain>
    </source>
</reference>
<evidence type="ECO:0000313" key="9">
    <source>
        <dbReference type="EMBL" id="DBA01674.1"/>
    </source>
</evidence>
<evidence type="ECO:0000313" key="10">
    <source>
        <dbReference type="Proteomes" id="UP001146120"/>
    </source>
</evidence>
<feature type="compositionally biased region" description="Pro residues" evidence="5">
    <location>
        <begin position="10"/>
        <end position="34"/>
    </location>
</feature>
<dbReference type="GO" id="GO:0004674">
    <property type="term" value="F:protein serine/threonine kinase activity"/>
    <property type="evidence" value="ECO:0007669"/>
    <property type="project" value="UniProtKB-KW"/>
</dbReference>
<dbReference type="Pfam" id="PF00610">
    <property type="entry name" value="DEP"/>
    <property type="match status" value="1"/>
</dbReference>
<feature type="region of interest" description="Disordered" evidence="5">
    <location>
        <begin position="823"/>
        <end position="863"/>
    </location>
</feature>
<evidence type="ECO:0000256" key="3">
    <source>
        <dbReference type="ARBA" id="ARBA00022840"/>
    </source>
</evidence>
<dbReference type="InterPro" id="IPR000719">
    <property type="entry name" value="Prot_kinase_dom"/>
</dbReference>
<dbReference type="EMBL" id="DAKRPA010000043">
    <property type="protein sequence ID" value="DBA01674.1"/>
    <property type="molecule type" value="Genomic_DNA"/>
</dbReference>
<dbReference type="InterPro" id="IPR017441">
    <property type="entry name" value="Protein_kinase_ATP_BS"/>
</dbReference>
<keyword evidence="2 4" id="KW-0547">Nucleotide-binding</keyword>
<dbReference type="PANTHER" id="PTHR44329:SF289">
    <property type="entry name" value="SERINE_THREONINE-PROTEIN KINASE VIK"/>
    <property type="match status" value="1"/>
</dbReference>
<evidence type="ECO:0000259" key="7">
    <source>
        <dbReference type="PROSITE" id="PS50011"/>
    </source>
</evidence>
<dbReference type="InterPro" id="IPR036390">
    <property type="entry name" value="WH_DNA-bd_sf"/>
</dbReference>
<evidence type="ECO:0000256" key="6">
    <source>
        <dbReference type="SAM" id="Phobius"/>
    </source>
</evidence>
<sequence>MVDGSSVGWMPPPPPDGFPPAGFPPPPPLVNGTFPPPPTVIKGTFPPGFRPPQPPLGPDGNPLPPPWWHPGMPLPPPPPGFTKFSNVSEASPEAVAARQQKDAAEEYLRSKVHTLQLFLLLGYGIMFVLCMLLIGYLRLHRNVAFRGDSDAARKIILPAFEPLLRILGCATGIYTLFFVSALTSNLYTTSVSRVATEVFYAGRQFVFLSVIIFMLQMSVSCPALCRTVAITAVLSTYSIPIVWWIASQVHDSSFYAYLAAARAPLLLLYLYVFIQPPGRASKRTIREFCGFAFVYYAMLFTYNELYRQQLINTGFTVCYVNLMWSALCPLFIWRVLKADTEHWRGMGQRAVKLQHLFRQRNPIPERVSSKGLHVLIEMHRKYIIDFAYLEVKQRIGIGANAVVFSGVLRSHSPVAIKVYTPSMFTEETVAEFSQEAALCGALHHPNIVKFYGMCVSPPTICLVTELCQGTLDDVTCAMSRRKHHPNRQQFLINLAHMIDAARAVAYIHSFSPPFLHRDIKPSNFLVDIENNVKLADFGESRSLPRQDANHVSLVIGQGRGSLQRVDGNTTSFLKQDISTLSGQQEISMLEGNANALMTVRGTVEYMAPELINGKGGHASYGEAADVYSLAVTMWDVLHPGVEKYPLQHNNHFRIFDAVTQGQRPAIDRKVNAAVKALVEDCWQGEPQLRPSAQNVVTVLSAIQEEALASFGVELMNVLDSGIIMSKFGSTIEKSFAGDHAVQQMEEHLFVDSPAEAVRMGNAFMDAGLLHHVKHAQSFENSNTIYFFDEEQIHLCHPIGGYAGGAYGSTPMATPVDDVNSVATSKSFESDEGPKKARAASKNRFKIPSTKDSPSEEQHTGLLGCPCRRLGQRLEVAKPKASRRLRRNNNSRRKITFAIEGRAQSLQKRLLENDDENDQMELFEVDVVTVVDIDGDSANEASVSPMPQAGTHGAHAPGA</sequence>
<dbReference type="PROSITE" id="PS50011">
    <property type="entry name" value="PROTEIN_KINASE_DOM"/>
    <property type="match status" value="1"/>
</dbReference>
<keyword evidence="6" id="KW-0812">Transmembrane</keyword>
<dbReference type="PROSITE" id="PS00108">
    <property type="entry name" value="PROTEIN_KINASE_ST"/>
    <property type="match status" value="1"/>
</dbReference>
<accession>A0AAV2Z6J4</accession>
<feature type="domain" description="Protein kinase" evidence="7">
    <location>
        <begin position="389"/>
        <end position="707"/>
    </location>
</feature>
<dbReference type="PANTHER" id="PTHR44329">
    <property type="entry name" value="SERINE/THREONINE-PROTEIN KINASE TNNI3K-RELATED"/>
    <property type="match status" value="1"/>
</dbReference>
<evidence type="ECO:0000259" key="8">
    <source>
        <dbReference type="PROSITE" id="PS50186"/>
    </source>
</evidence>
<dbReference type="InterPro" id="IPR036388">
    <property type="entry name" value="WH-like_DNA-bd_sf"/>
</dbReference>
<dbReference type="PROSITE" id="PS00107">
    <property type="entry name" value="PROTEIN_KINASE_ATP"/>
    <property type="match status" value="1"/>
</dbReference>
<dbReference type="InterPro" id="IPR011009">
    <property type="entry name" value="Kinase-like_dom_sf"/>
</dbReference>
<keyword evidence="3 4" id="KW-0067">ATP-binding</keyword>
<evidence type="ECO:0000256" key="5">
    <source>
        <dbReference type="SAM" id="MobiDB-lite"/>
    </source>
</evidence>
<feature type="region of interest" description="Disordered" evidence="5">
    <location>
        <begin position="1"/>
        <end position="34"/>
    </location>
</feature>
<name>A0AAV2Z6J4_9STRA</name>
<dbReference type="InterPro" id="IPR001245">
    <property type="entry name" value="Ser-Thr/Tyr_kinase_cat_dom"/>
</dbReference>
<feature type="region of interest" description="Disordered" evidence="5">
    <location>
        <begin position="935"/>
        <end position="958"/>
    </location>
</feature>
<organism evidence="9 10">
    <name type="scientific">Lagenidium giganteum</name>
    <dbReference type="NCBI Taxonomy" id="4803"/>
    <lineage>
        <taxon>Eukaryota</taxon>
        <taxon>Sar</taxon>
        <taxon>Stramenopiles</taxon>
        <taxon>Oomycota</taxon>
        <taxon>Peronosporomycetes</taxon>
        <taxon>Pythiales</taxon>
        <taxon>Pythiaceae</taxon>
    </lineage>
</organism>
<dbReference type="Gene3D" id="1.10.10.10">
    <property type="entry name" value="Winged helix-like DNA-binding domain superfamily/Winged helix DNA-binding domain"/>
    <property type="match status" value="1"/>
</dbReference>
<evidence type="ECO:0000256" key="4">
    <source>
        <dbReference type="PROSITE-ProRule" id="PRU10141"/>
    </source>
</evidence>
<dbReference type="InterPro" id="IPR051681">
    <property type="entry name" value="Ser/Thr_Kinases-Pseudokinases"/>
</dbReference>
<dbReference type="Pfam" id="PF07714">
    <property type="entry name" value="PK_Tyr_Ser-Thr"/>
    <property type="match status" value="1"/>
</dbReference>
<dbReference type="GO" id="GO:0005524">
    <property type="term" value="F:ATP binding"/>
    <property type="evidence" value="ECO:0007669"/>
    <property type="project" value="UniProtKB-UniRule"/>
</dbReference>
<feature type="binding site" evidence="4">
    <location>
        <position position="417"/>
    </location>
    <ligand>
        <name>ATP</name>
        <dbReference type="ChEBI" id="CHEBI:30616"/>
    </ligand>
</feature>
<keyword evidence="1" id="KW-0808">Transferase</keyword>
<feature type="transmembrane region" description="Helical" evidence="6">
    <location>
        <begin position="252"/>
        <end position="272"/>
    </location>
</feature>
<dbReference type="PROSITE" id="PS50186">
    <property type="entry name" value="DEP"/>
    <property type="match status" value="1"/>
</dbReference>
<keyword evidence="1" id="KW-0723">Serine/threonine-protein kinase</keyword>
<feature type="transmembrane region" description="Helical" evidence="6">
    <location>
        <begin position="198"/>
        <end position="215"/>
    </location>
</feature>
<dbReference type="SUPFAM" id="SSF46785">
    <property type="entry name" value="Winged helix' DNA-binding domain"/>
    <property type="match status" value="1"/>
</dbReference>
<feature type="transmembrane region" description="Helical" evidence="6">
    <location>
        <begin position="227"/>
        <end position="246"/>
    </location>
</feature>
<keyword evidence="6" id="KW-1133">Transmembrane helix</keyword>
<dbReference type="GO" id="GO:0035556">
    <property type="term" value="P:intracellular signal transduction"/>
    <property type="evidence" value="ECO:0007669"/>
    <property type="project" value="InterPro"/>
</dbReference>
<feature type="transmembrane region" description="Helical" evidence="6">
    <location>
        <begin position="117"/>
        <end position="137"/>
    </location>
</feature>
<dbReference type="Proteomes" id="UP001146120">
    <property type="component" value="Unassembled WGS sequence"/>
</dbReference>
<feature type="transmembrane region" description="Helical" evidence="6">
    <location>
        <begin position="163"/>
        <end position="186"/>
    </location>
</feature>
<dbReference type="Pfam" id="PF00069">
    <property type="entry name" value="Pkinase"/>
    <property type="match status" value="1"/>
</dbReference>
<dbReference type="Gene3D" id="3.30.200.20">
    <property type="entry name" value="Phosphorylase Kinase, domain 1"/>
    <property type="match status" value="1"/>
</dbReference>
<reference evidence="9" key="1">
    <citation type="submission" date="2022-11" db="EMBL/GenBank/DDBJ databases">
        <authorList>
            <person name="Morgan W.R."/>
            <person name="Tartar A."/>
        </authorList>
    </citation>
    <scope>NUCLEOTIDE SEQUENCE</scope>
    <source>
        <strain evidence="9">ARSEF 373</strain>
    </source>
</reference>
<evidence type="ECO:0000256" key="1">
    <source>
        <dbReference type="ARBA" id="ARBA00022527"/>
    </source>
</evidence>